<dbReference type="Pfam" id="PF00578">
    <property type="entry name" value="AhpC-TSA"/>
    <property type="match status" value="1"/>
</dbReference>
<feature type="signal peptide" evidence="1">
    <location>
        <begin position="1"/>
        <end position="37"/>
    </location>
</feature>
<dbReference type="InterPro" id="IPR036249">
    <property type="entry name" value="Thioredoxin-like_sf"/>
</dbReference>
<reference evidence="3 4" key="1">
    <citation type="journal article" date="2016" name="Nat. Commun.">
        <title>Thousands of microbial genomes shed light on interconnected biogeochemical processes in an aquifer system.</title>
        <authorList>
            <person name="Anantharaman K."/>
            <person name="Brown C.T."/>
            <person name="Hug L.A."/>
            <person name="Sharon I."/>
            <person name="Castelle C.J."/>
            <person name="Probst A.J."/>
            <person name="Thomas B.C."/>
            <person name="Singh A."/>
            <person name="Wilkins M.J."/>
            <person name="Karaoz U."/>
            <person name="Brodie E.L."/>
            <person name="Williams K.H."/>
            <person name="Hubbard S.S."/>
            <person name="Banfield J.F."/>
        </authorList>
    </citation>
    <scope>NUCLEOTIDE SEQUENCE [LARGE SCALE GENOMIC DNA]</scope>
</reference>
<evidence type="ECO:0000313" key="3">
    <source>
        <dbReference type="EMBL" id="OGF08108.1"/>
    </source>
</evidence>
<accession>A0A1F5R0V1</accession>
<evidence type="ECO:0000313" key="4">
    <source>
        <dbReference type="Proteomes" id="UP000177230"/>
    </source>
</evidence>
<feature type="domain" description="Thioredoxin" evidence="2">
    <location>
        <begin position="41"/>
        <end position="186"/>
    </location>
</feature>
<name>A0A1F5R0V1_9BACT</name>
<evidence type="ECO:0000259" key="2">
    <source>
        <dbReference type="PROSITE" id="PS51352"/>
    </source>
</evidence>
<dbReference type="Gene3D" id="3.40.30.10">
    <property type="entry name" value="Glutaredoxin"/>
    <property type="match status" value="1"/>
</dbReference>
<gene>
    <name evidence="3" type="ORF">A2024_05115</name>
</gene>
<dbReference type="InterPro" id="IPR013766">
    <property type="entry name" value="Thioredoxin_domain"/>
</dbReference>
<dbReference type="SUPFAM" id="SSF52833">
    <property type="entry name" value="Thioredoxin-like"/>
    <property type="match status" value="1"/>
</dbReference>
<dbReference type="PANTHER" id="PTHR42852">
    <property type="entry name" value="THIOL:DISULFIDE INTERCHANGE PROTEIN DSBE"/>
    <property type="match status" value="1"/>
</dbReference>
<dbReference type="AlphaFoldDB" id="A0A1F5R0V1"/>
<keyword evidence="1" id="KW-0732">Signal</keyword>
<dbReference type="Proteomes" id="UP000177230">
    <property type="component" value="Unassembled WGS sequence"/>
</dbReference>
<dbReference type="InterPro" id="IPR050553">
    <property type="entry name" value="Thioredoxin_ResA/DsbE_sf"/>
</dbReference>
<dbReference type="GO" id="GO:0016209">
    <property type="term" value="F:antioxidant activity"/>
    <property type="evidence" value="ECO:0007669"/>
    <property type="project" value="InterPro"/>
</dbReference>
<dbReference type="CDD" id="cd02966">
    <property type="entry name" value="TlpA_like_family"/>
    <property type="match status" value="1"/>
</dbReference>
<feature type="chain" id="PRO_5009520592" description="Thioredoxin domain-containing protein" evidence="1">
    <location>
        <begin position="38"/>
        <end position="197"/>
    </location>
</feature>
<organism evidence="3 4">
    <name type="scientific">Candidatus Edwardsbacteria bacterium GWF2_54_11</name>
    <dbReference type="NCBI Taxonomy" id="1817851"/>
    <lineage>
        <taxon>Bacteria</taxon>
        <taxon>Candidatus Edwardsiibacteriota</taxon>
    </lineage>
</organism>
<protein>
    <recommendedName>
        <fullName evidence="2">Thioredoxin domain-containing protein</fullName>
    </recommendedName>
</protein>
<dbReference type="PANTHER" id="PTHR42852:SF13">
    <property type="entry name" value="PROTEIN DIPZ"/>
    <property type="match status" value="1"/>
</dbReference>
<dbReference type="EMBL" id="MFFM01000049">
    <property type="protein sequence ID" value="OGF08108.1"/>
    <property type="molecule type" value="Genomic_DNA"/>
</dbReference>
<proteinExistence type="predicted"/>
<dbReference type="GO" id="GO:0016491">
    <property type="term" value="F:oxidoreductase activity"/>
    <property type="evidence" value="ECO:0007669"/>
    <property type="project" value="InterPro"/>
</dbReference>
<dbReference type="PROSITE" id="PS51352">
    <property type="entry name" value="THIOREDOXIN_2"/>
    <property type="match status" value="1"/>
</dbReference>
<evidence type="ECO:0000256" key="1">
    <source>
        <dbReference type="SAM" id="SignalP"/>
    </source>
</evidence>
<comment type="caution">
    <text evidence="3">The sequence shown here is derived from an EMBL/GenBank/DDBJ whole genome shotgun (WGS) entry which is preliminary data.</text>
</comment>
<dbReference type="InterPro" id="IPR000866">
    <property type="entry name" value="AhpC/TSA"/>
</dbReference>
<sequence>MFCYHSKMMLFNERNMKQLRILLFLVLAAASASGLMAQDTVKVGAPAPTFFLPALDGSRFFLSEHIAPKGHQAVLLDFYTTWCKPCQKELPLLDSLVKRYPSDSLILVLVDVGEKKDTLLKYFDSARYGCTVLLDQFNAVADKYNVKSFPTLVLIDGSGTIRYIGHGFDQKKGVAALGKVLDKVIYPKKSKSKKTKR</sequence>